<evidence type="ECO:0000313" key="11">
    <source>
        <dbReference type="EMBL" id="SDK18329.1"/>
    </source>
</evidence>
<reference evidence="11 12" key="1">
    <citation type="submission" date="2016-10" db="EMBL/GenBank/DDBJ databases">
        <authorList>
            <person name="de Groot N.N."/>
        </authorList>
    </citation>
    <scope>NUCLEOTIDE SEQUENCE [LARGE SCALE GENOMIC DNA]</scope>
    <source>
        <strain evidence="11 12">CGMCC 1.6502</strain>
    </source>
</reference>
<dbReference type="InterPro" id="IPR011060">
    <property type="entry name" value="RibuloseP-bd_barrel"/>
</dbReference>
<organism evidence="11 12">
    <name type="scientific">Sediminibacillus albus</name>
    <dbReference type="NCBI Taxonomy" id="407036"/>
    <lineage>
        <taxon>Bacteria</taxon>
        <taxon>Bacillati</taxon>
        <taxon>Bacillota</taxon>
        <taxon>Bacilli</taxon>
        <taxon>Bacillales</taxon>
        <taxon>Bacillaceae</taxon>
        <taxon>Sediminibacillus</taxon>
    </lineage>
</organism>
<dbReference type="HAMAP" id="MF_00134_B">
    <property type="entry name" value="IGPS_B"/>
    <property type="match status" value="1"/>
</dbReference>
<dbReference type="Pfam" id="PF00218">
    <property type="entry name" value="IGPS"/>
    <property type="match status" value="1"/>
</dbReference>
<keyword evidence="7 9" id="KW-0057">Aromatic amino acid biosynthesis</keyword>
<keyword evidence="8 9" id="KW-0456">Lyase</keyword>
<dbReference type="InterPro" id="IPR013798">
    <property type="entry name" value="Indole-3-glycerol_P_synth_dom"/>
</dbReference>
<keyword evidence="12" id="KW-1185">Reference proteome</keyword>
<dbReference type="PROSITE" id="PS00614">
    <property type="entry name" value="IGPS"/>
    <property type="match status" value="1"/>
</dbReference>
<name>A0A1G8ZT76_9BACI</name>
<evidence type="ECO:0000256" key="1">
    <source>
        <dbReference type="ARBA" id="ARBA00001633"/>
    </source>
</evidence>
<keyword evidence="4 9" id="KW-0028">Amino-acid biosynthesis</keyword>
<evidence type="ECO:0000313" key="12">
    <source>
        <dbReference type="Proteomes" id="UP000198694"/>
    </source>
</evidence>
<evidence type="ECO:0000256" key="4">
    <source>
        <dbReference type="ARBA" id="ARBA00022605"/>
    </source>
</evidence>
<keyword evidence="5 9" id="KW-0210">Decarboxylase</keyword>
<evidence type="ECO:0000259" key="10">
    <source>
        <dbReference type="Pfam" id="PF00218"/>
    </source>
</evidence>
<sequence>MTILTQILAEKEKEVVQLKKNYQPASRLKDVRKRSLYDSFLNAEEIGIIAEIKRASPSRGAINTNVNPPKQAAQYVNNGAGAISILTDQPFFQGAMSDLEAVRNTVDVPLLNKDFIIDEIQIDRAKDFGADVILLIAAALPEQRLADLYKYALAKDLEVLFEVHNQVELAAANEIGAKIIGINNRDLRTFEVDLATTEKLAGQVSDPNKLLISESGFRKREDVERVKQAGVKGILVGETMMRSGNLQQTFRDLQIPL</sequence>
<dbReference type="InterPro" id="IPR045186">
    <property type="entry name" value="Indole-3-glycerol_P_synth"/>
</dbReference>
<comment type="similarity">
    <text evidence="3 9">Belongs to the TrpC family.</text>
</comment>
<accession>A0A1G8ZT76</accession>
<evidence type="ECO:0000256" key="2">
    <source>
        <dbReference type="ARBA" id="ARBA00004696"/>
    </source>
</evidence>
<feature type="domain" description="Indole-3-glycerol phosphate synthase" evidence="10">
    <location>
        <begin position="4"/>
        <end position="253"/>
    </location>
</feature>
<dbReference type="Gene3D" id="3.20.20.70">
    <property type="entry name" value="Aldolase class I"/>
    <property type="match status" value="1"/>
</dbReference>
<comment type="catalytic activity">
    <reaction evidence="1 9">
        <text>1-(2-carboxyphenylamino)-1-deoxy-D-ribulose 5-phosphate + H(+) = (1S,2R)-1-C-(indol-3-yl)glycerol 3-phosphate + CO2 + H2O</text>
        <dbReference type="Rhea" id="RHEA:23476"/>
        <dbReference type="ChEBI" id="CHEBI:15377"/>
        <dbReference type="ChEBI" id="CHEBI:15378"/>
        <dbReference type="ChEBI" id="CHEBI:16526"/>
        <dbReference type="ChEBI" id="CHEBI:58613"/>
        <dbReference type="ChEBI" id="CHEBI:58866"/>
        <dbReference type="EC" id="4.1.1.48"/>
    </reaction>
</comment>
<dbReference type="InterPro" id="IPR001468">
    <property type="entry name" value="Indole-3-GlycerolPSynthase_CS"/>
</dbReference>
<evidence type="ECO:0000256" key="6">
    <source>
        <dbReference type="ARBA" id="ARBA00022822"/>
    </source>
</evidence>
<dbReference type="SUPFAM" id="SSF51366">
    <property type="entry name" value="Ribulose-phoshate binding barrel"/>
    <property type="match status" value="1"/>
</dbReference>
<proteinExistence type="inferred from homology"/>
<dbReference type="UniPathway" id="UPA00035">
    <property type="reaction ID" value="UER00043"/>
</dbReference>
<keyword evidence="6 9" id="KW-0822">Tryptophan biosynthesis</keyword>
<protein>
    <recommendedName>
        <fullName evidence="9">Indole-3-glycerol phosphate synthase</fullName>
        <shortName evidence="9">IGPS</shortName>
        <ecNumber evidence="9">4.1.1.48</ecNumber>
    </recommendedName>
</protein>
<dbReference type="EMBL" id="FNFL01000003">
    <property type="protein sequence ID" value="SDK18329.1"/>
    <property type="molecule type" value="Genomic_DNA"/>
</dbReference>
<comment type="pathway">
    <text evidence="2 9">Amino-acid biosynthesis; L-tryptophan biosynthesis; L-tryptophan from chorismate: step 4/5.</text>
</comment>
<dbReference type="GO" id="GO:0000162">
    <property type="term" value="P:L-tryptophan biosynthetic process"/>
    <property type="evidence" value="ECO:0007669"/>
    <property type="project" value="UniProtKB-UniRule"/>
</dbReference>
<dbReference type="EC" id="4.1.1.48" evidence="9"/>
<dbReference type="PANTHER" id="PTHR22854">
    <property type="entry name" value="TRYPTOPHAN BIOSYNTHESIS PROTEIN"/>
    <property type="match status" value="1"/>
</dbReference>
<evidence type="ECO:0000256" key="7">
    <source>
        <dbReference type="ARBA" id="ARBA00023141"/>
    </source>
</evidence>
<gene>
    <name evidence="9" type="primary">trpC</name>
    <name evidence="11" type="ORF">SAMN05216243_2214</name>
</gene>
<dbReference type="InterPro" id="IPR013785">
    <property type="entry name" value="Aldolase_TIM"/>
</dbReference>
<dbReference type="STRING" id="407036.SAMN05216243_2214"/>
<dbReference type="FunFam" id="3.20.20.70:FF:000024">
    <property type="entry name" value="Indole-3-glycerol phosphate synthase"/>
    <property type="match status" value="1"/>
</dbReference>
<dbReference type="GO" id="GO:0004640">
    <property type="term" value="F:phosphoribosylanthranilate isomerase activity"/>
    <property type="evidence" value="ECO:0007669"/>
    <property type="project" value="TreeGrafter"/>
</dbReference>
<dbReference type="CDD" id="cd00331">
    <property type="entry name" value="IGPS"/>
    <property type="match status" value="1"/>
</dbReference>
<evidence type="ECO:0000256" key="9">
    <source>
        <dbReference type="HAMAP-Rule" id="MF_00134"/>
    </source>
</evidence>
<dbReference type="AlphaFoldDB" id="A0A1G8ZT76"/>
<dbReference type="GO" id="GO:0004425">
    <property type="term" value="F:indole-3-glycerol-phosphate synthase activity"/>
    <property type="evidence" value="ECO:0007669"/>
    <property type="project" value="UniProtKB-UniRule"/>
</dbReference>
<dbReference type="NCBIfam" id="NF001371">
    <property type="entry name" value="PRK00278.1-3"/>
    <property type="match status" value="1"/>
</dbReference>
<evidence type="ECO:0000256" key="8">
    <source>
        <dbReference type="ARBA" id="ARBA00023239"/>
    </source>
</evidence>
<dbReference type="Proteomes" id="UP000198694">
    <property type="component" value="Unassembled WGS sequence"/>
</dbReference>
<dbReference type="PANTHER" id="PTHR22854:SF2">
    <property type="entry name" value="INDOLE-3-GLYCEROL-PHOSPHATE SYNTHASE"/>
    <property type="match status" value="1"/>
</dbReference>
<evidence type="ECO:0000256" key="3">
    <source>
        <dbReference type="ARBA" id="ARBA00008737"/>
    </source>
</evidence>
<dbReference type="NCBIfam" id="NF001377">
    <property type="entry name" value="PRK00278.2-4"/>
    <property type="match status" value="1"/>
</dbReference>
<evidence type="ECO:0000256" key="5">
    <source>
        <dbReference type="ARBA" id="ARBA00022793"/>
    </source>
</evidence>
<dbReference type="RefSeq" id="WP_175559318.1">
    <property type="nucleotide sequence ID" value="NZ_FNFL01000003.1"/>
</dbReference>